<organismHost>
    <name type="scientific">Pseudomonas chlororaphis</name>
    <dbReference type="NCBI Taxonomy" id="587753"/>
</organismHost>
<evidence type="ECO:0000313" key="2">
    <source>
        <dbReference type="Proteomes" id="UP000002421"/>
    </source>
</evidence>
<protein>
    <submittedName>
        <fullName evidence="1">Uncharacterized protein</fullName>
    </submittedName>
</protein>
<dbReference type="Proteomes" id="UP000002421">
    <property type="component" value="Segment"/>
</dbReference>
<gene>
    <name evidence="1" type="ORF">201phi2-1p231</name>
</gene>
<dbReference type="OrthoDB" id="18501at10239"/>
<evidence type="ECO:0000313" key="1">
    <source>
        <dbReference type="EMBL" id="ABY63060.1"/>
    </source>
</evidence>
<organism evidence="1 2">
    <name type="scientific">Pseudomonas phage 201phi2-1</name>
    <name type="common">Pseudomonas chlororaphis phage 201phi2-1</name>
    <dbReference type="NCBI Taxonomy" id="198110"/>
    <lineage>
        <taxon>Viruses</taxon>
        <taxon>Duplodnaviria</taxon>
        <taxon>Heunggongvirae</taxon>
        <taxon>Uroviricota</taxon>
        <taxon>Caudoviricetes</taxon>
        <taxon>Chimalliviridae</taxon>
        <taxon>Serwervirus</taxon>
        <taxon>Serwervirus 201phi21</taxon>
    </lineage>
</organism>
<dbReference type="RefSeq" id="YP_001956954.1">
    <property type="nucleotide sequence ID" value="NC_010821.1"/>
</dbReference>
<name>B3FJ93_BP201</name>
<dbReference type="KEGG" id="vg:6372458"/>
<accession>B3FJ93</accession>
<proteinExistence type="predicted"/>
<sequence length="241" mass="27807">MQLKRILTPLDIHLDTRLGTINRINPAAAEAIINNKEYWLRENDFWDRLSGGLISNEEFAQAYAQRGGDNTQATLAGSIRTGIVPFILRLLTDDHINRLNQMADPLTSVGMTVNYWPYVLNSTELDWLEDIFHQLYGDSLTIELVSIPMTELTPQLMNENFAACVMYEFPEWIKMHKPELEKVKLNCFNFIAPKIFEQDVSETPIDQKQASLNAFRMLNLLHMDFEFIDSKYFSVMSVHGK</sequence>
<reference evidence="1 2" key="1">
    <citation type="journal article" date="2008" name="Virology">
        <title>Characterization of Pseudomonas chlororaphis myovirus 201varphi2-1 via genomic sequencing, mass spectrometry, and electron microscopy.</title>
        <authorList>
            <person name="Thomas J.A."/>
            <person name="Rolando M.R."/>
            <person name="Carroll C.A."/>
            <person name="Shen P.S."/>
            <person name="Belnap D.M."/>
            <person name="Weintraub S.T."/>
            <person name="Serwer P."/>
            <person name="Hardies S.C."/>
        </authorList>
    </citation>
    <scope>NUCLEOTIDE SEQUENCE</scope>
</reference>
<dbReference type="EMBL" id="EU197055">
    <property type="protein sequence ID" value="ABY63060.1"/>
    <property type="molecule type" value="Genomic_DNA"/>
</dbReference>
<keyword evidence="2" id="KW-1185">Reference proteome</keyword>